<dbReference type="AlphaFoldDB" id="A0A135S5R9"/>
<organism evidence="3 4">
    <name type="scientific">Colletotrichum salicis</name>
    <dbReference type="NCBI Taxonomy" id="1209931"/>
    <lineage>
        <taxon>Eukaryota</taxon>
        <taxon>Fungi</taxon>
        <taxon>Dikarya</taxon>
        <taxon>Ascomycota</taxon>
        <taxon>Pezizomycotina</taxon>
        <taxon>Sordariomycetes</taxon>
        <taxon>Hypocreomycetidae</taxon>
        <taxon>Glomerellales</taxon>
        <taxon>Glomerellaceae</taxon>
        <taxon>Colletotrichum</taxon>
        <taxon>Colletotrichum acutatum species complex</taxon>
    </lineage>
</organism>
<accession>A0A135S5R9</accession>
<dbReference type="PANTHER" id="PTHR43591">
    <property type="entry name" value="METHYLTRANSFERASE"/>
    <property type="match status" value="1"/>
</dbReference>
<dbReference type="Proteomes" id="UP000070121">
    <property type="component" value="Unassembled WGS sequence"/>
</dbReference>
<dbReference type="EMBL" id="JFFI01002514">
    <property type="protein sequence ID" value="KXH31280.1"/>
    <property type="molecule type" value="Genomic_DNA"/>
</dbReference>
<protein>
    <recommendedName>
        <fullName evidence="2">Methyltransferase domain-containing protein</fullName>
    </recommendedName>
</protein>
<keyword evidence="4" id="KW-1185">Reference proteome</keyword>
<dbReference type="SUPFAM" id="SSF53335">
    <property type="entry name" value="S-adenosyl-L-methionine-dependent methyltransferases"/>
    <property type="match status" value="1"/>
</dbReference>
<dbReference type="STRING" id="1209931.A0A135S5R9"/>
<feature type="domain" description="Methyltransferase" evidence="2">
    <location>
        <begin position="61"/>
        <end position="151"/>
    </location>
</feature>
<evidence type="ECO:0000313" key="4">
    <source>
        <dbReference type="Proteomes" id="UP000070121"/>
    </source>
</evidence>
<dbReference type="PANTHER" id="PTHR43591:SF110">
    <property type="entry name" value="RHODANESE DOMAIN-CONTAINING PROTEIN"/>
    <property type="match status" value="1"/>
</dbReference>
<dbReference type="InterPro" id="IPR029063">
    <property type="entry name" value="SAM-dependent_MTases_sf"/>
</dbReference>
<evidence type="ECO:0000313" key="3">
    <source>
        <dbReference type="EMBL" id="KXH31280.1"/>
    </source>
</evidence>
<dbReference type="CDD" id="cd02440">
    <property type="entry name" value="AdoMet_MTases"/>
    <property type="match status" value="1"/>
</dbReference>
<dbReference type="Gene3D" id="3.40.50.150">
    <property type="entry name" value="Vaccinia Virus protein VP39"/>
    <property type="match status" value="1"/>
</dbReference>
<proteinExistence type="inferred from homology"/>
<name>A0A135S5R9_9PEZI</name>
<dbReference type="InterPro" id="IPR041698">
    <property type="entry name" value="Methyltransf_25"/>
</dbReference>
<evidence type="ECO:0000256" key="1">
    <source>
        <dbReference type="ARBA" id="ARBA00038158"/>
    </source>
</evidence>
<reference evidence="3 4" key="1">
    <citation type="submission" date="2014-02" db="EMBL/GenBank/DDBJ databases">
        <title>The genome sequence of Colletotrichum salicis CBS 607.94.</title>
        <authorList>
            <person name="Baroncelli R."/>
            <person name="Thon M.R."/>
        </authorList>
    </citation>
    <scope>NUCLEOTIDE SEQUENCE [LARGE SCALE GENOMIC DNA]</scope>
    <source>
        <strain evidence="3 4">CBS 607.94</strain>
    </source>
</reference>
<dbReference type="Pfam" id="PF13649">
    <property type="entry name" value="Methyltransf_25"/>
    <property type="match status" value="1"/>
</dbReference>
<dbReference type="OrthoDB" id="66144at2759"/>
<gene>
    <name evidence="3" type="ORF">CSAL01_02877</name>
</gene>
<evidence type="ECO:0000259" key="2">
    <source>
        <dbReference type="Pfam" id="PF13649"/>
    </source>
</evidence>
<comment type="caution">
    <text evidence="3">The sequence shown here is derived from an EMBL/GenBank/DDBJ whole genome shotgun (WGS) entry which is preliminary data.</text>
</comment>
<sequence length="206" mass="22102">MSIERALNVTSTAEAQILYDDWAENYDRDLLGADQDYVAPVIASQYVVKYVGSSAIAKSRILDAGCGTGLVGVNLAKLGATQIDGIDLSQGMLKVAERSGAYQSLSTTDLSKTLSQASNSYDTVACVGTMTEGHVGPEAFDEFVRIVRPGGFVVATVYEAVWEKNGYKEKVASLGKSEKVKLLSDQLEDYRRGQGACAIMVVLQVQ</sequence>
<comment type="similarity">
    <text evidence="1">Belongs to the methyltransferase superfamily. LaeA methyltransferase family.</text>
</comment>